<dbReference type="Proteomes" id="UP000186594">
    <property type="component" value="Unassembled WGS sequence"/>
</dbReference>
<gene>
    <name evidence="1" type="ORF">NEOLI_005061</name>
</gene>
<dbReference type="PANTHER" id="PTHR15002">
    <property type="entry name" value="RIBOSOMAL BIOGENESIS PROTEIN LAS1L"/>
    <property type="match status" value="1"/>
</dbReference>
<dbReference type="OrthoDB" id="10263222at2759"/>
<proteinExistence type="predicted"/>
<dbReference type="GO" id="GO:0030687">
    <property type="term" value="C:preribosome, large subunit precursor"/>
    <property type="evidence" value="ECO:0007669"/>
    <property type="project" value="TreeGrafter"/>
</dbReference>
<evidence type="ECO:0000313" key="1">
    <source>
        <dbReference type="EMBL" id="OLL22951.1"/>
    </source>
</evidence>
<sequence>MHTPRIVPWANPAELTALCASFYPLDAHSPAELRRAVATVAAYEIRGRVPPAVGATAGLAAAVLADVDSETDAAGAVRVQLAYSMALVRFVNGLLDPAQQSQHALSLSVLARNMRLPLVFVNVRHAATHRALPPNPVLRALAMRALDWLWHNFWSLISASVDSAANSTKPPEPNRRYVLSTRPMSIPPIRPPSSHHKRRSLQQMAQDIKHFKTRLRKVPGKQLYRWRKSSRAWTTTPLGICQS</sequence>
<accession>A0A1U7LKA3</accession>
<dbReference type="EMBL" id="LXFE01002535">
    <property type="protein sequence ID" value="OLL22951.1"/>
    <property type="molecule type" value="Genomic_DNA"/>
</dbReference>
<keyword evidence="2" id="KW-1185">Reference proteome</keyword>
<organism evidence="1 2">
    <name type="scientific">Neolecta irregularis (strain DAH-3)</name>
    <dbReference type="NCBI Taxonomy" id="1198029"/>
    <lineage>
        <taxon>Eukaryota</taxon>
        <taxon>Fungi</taxon>
        <taxon>Dikarya</taxon>
        <taxon>Ascomycota</taxon>
        <taxon>Taphrinomycotina</taxon>
        <taxon>Neolectales</taxon>
        <taxon>Neolectaceae</taxon>
        <taxon>Neolecta</taxon>
    </lineage>
</organism>
<reference evidence="1 2" key="1">
    <citation type="submission" date="2016-04" db="EMBL/GenBank/DDBJ databases">
        <title>Evolutionary innovation and constraint leading to complex multicellularity in the Ascomycota.</title>
        <authorList>
            <person name="Cisse O."/>
            <person name="Nguyen A."/>
            <person name="Hewitt D.A."/>
            <person name="Jedd G."/>
            <person name="Stajich J.E."/>
        </authorList>
    </citation>
    <scope>NUCLEOTIDE SEQUENCE [LARGE SCALE GENOMIC DNA]</scope>
    <source>
        <strain evidence="1 2">DAH-3</strain>
    </source>
</reference>
<dbReference type="PANTHER" id="PTHR15002:SF0">
    <property type="entry name" value="RIBOSOMAL BIOGENESIS PROTEIN LAS1L"/>
    <property type="match status" value="1"/>
</dbReference>
<name>A0A1U7LKA3_NEOID</name>
<dbReference type="Pfam" id="PF04031">
    <property type="entry name" value="Las1"/>
    <property type="match status" value="1"/>
</dbReference>
<dbReference type="GO" id="GO:0000470">
    <property type="term" value="P:maturation of LSU-rRNA"/>
    <property type="evidence" value="ECO:0007669"/>
    <property type="project" value="TreeGrafter"/>
</dbReference>
<dbReference type="AlphaFoldDB" id="A0A1U7LKA3"/>
<dbReference type="InterPro" id="IPR007174">
    <property type="entry name" value="Las1"/>
</dbReference>
<protein>
    <submittedName>
        <fullName evidence="1">Protein LAS1</fullName>
    </submittedName>
</protein>
<comment type="caution">
    <text evidence="1">The sequence shown here is derived from an EMBL/GenBank/DDBJ whole genome shotgun (WGS) entry which is preliminary data.</text>
</comment>
<dbReference type="STRING" id="1198029.A0A1U7LKA3"/>
<dbReference type="GO" id="GO:0004519">
    <property type="term" value="F:endonuclease activity"/>
    <property type="evidence" value="ECO:0007669"/>
    <property type="project" value="InterPro"/>
</dbReference>
<dbReference type="GO" id="GO:0000460">
    <property type="term" value="P:maturation of 5.8S rRNA"/>
    <property type="evidence" value="ECO:0007669"/>
    <property type="project" value="TreeGrafter"/>
</dbReference>
<dbReference type="OMA" id="HACTHEE"/>
<dbReference type="GO" id="GO:0090730">
    <property type="term" value="C:Las1 complex"/>
    <property type="evidence" value="ECO:0007669"/>
    <property type="project" value="InterPro"/>
</dbReference>
<evidence type="ECO:0000313" key="2">
    <source>
        <dbReference type="Proteomes" id="UP000186594"/>
    </source>
</evidence>